<sequence>MLSEQSVVNERTHSEAPIEQRITLSHHLSLTALIWGDASAPPLLALHGWLDNAGSYAFLAPKLAERFRVIALELPGHGHSSHLPAGISYHYIDYVSAVLSAADALGLERYTLLGHSLGAGIASLAAAATPQRIDRLFLIEGLGPLGDDGSNTLQRFRDAYAAPAASGKSLRLFANVDQAISARTLASGLRADLAQPIVERGLAHVEGGYRWRSDPRLTRPSAMRLAEGQIRALLAGIEAPSSLLLSTPVTPYLPSAMMEARAQLVPRIAVTHMEGGHHLQLEHPDTVADWLFGCLS</sequence>
<evidence type="ECO:0000256" key="2">
    <source>
        <dbReference type="ARBA" id="ARBA00022801"/>
    </source>
</evidence>
<dbReference type="Proteomes" id="UP000620046">
    <property type="component" value="Unassembled WGS sequence"/>
</dbReference>
<dbReference type="InterPro" id="IPR050266">
    <property type="entry name" value="AB_hydrolase_sf"/>
</dbReference>
<dbReference type="GO" id="GO:0016787">
    <property type="term" value="F:hydrolase activity"/>
    <property type="evidence" value="ECO:0007669"/>
    <property type="project" value="UniProtKB-KW"/>
</dbReference>
<feature type="domain" description="AB hydrolase-1" evidence="3">
    <location>
        <begin position="41"/>
        <end position="284"/>
    </location>
</feature>
<dbReference type="InterPro" id="IPR029058">
    <property type="entry name" value="AB_hydrolase_fold"/>
</dbReference>
<evidence type="ECO:0000313" key="5">
    <source>
        <dbReference type="Proteomes" id="UP000620046"/>
    </source>
</evidence>
<keyword evidence="5" id="KW-1185">Reference proteome</keyword>
<dbReference type="SUPFAM" id="SSF53474">
    <property type="entry name" value="alpha/beta-Hydrolases"/>
    <property type="match status" value="1"/>
</dbReference>
<comment type="caution">
    <text evidence="4">The sequence shown here is derived from an EMBL/GenBank/DDBJ whole genome shotgun (WGS) entry which is preliminary data.</text>
</comment>
<dbReference type="Gene3D" id="3.40.50.1820">
    <property type="entry name" value="alpha/beta hydrolase"/>
    <property type="match status" value="1"/>
</dbReference>
<evidence type="ECO:0000313" key="4">
    <source>
        <dbReference type="EMBL" id="GGA26382.1"/>
    </source>
</evidence>
<dbReference type="Pfam" id="PF00561">
    <property type="entry name" value="Abhydrolase_1"/>
    <property type="match status" value="1"/>
</dbReference>
<dbReference type="PANTHER" id="PTHR43798:SF14">
    <property type="entry name" value="SERINE HYDROLASE-LIKE PROTEIN DDB_G0286239"/>
    <property type="match status" value="1"/>
</dbReference>
<accession>A0ABQ1FRM7</accession>
<protein>
    <submittedName>
        <fullName evidence="4">Alpha/beta hydrolase</fullName>
    </submittedName>
</protein>
<evidence type="ECO:0000256" key="1">
    <source>
        <dbReference type="ARBA" id="ARBA00008645"/>
    </source>
</evidence>
<dbReference type="EMBL" id="BMJA01000001">
    <property type="protein sequence ID" value="GGA26382.1"/>
    <property type="molecule type" value="Genomic_DNA"/>
</dbReference>
<dbReference type="PANTHER" id="PTHR43798">
    <property type="entry name" value="MONOACYLGLYCEROL LIPASE"/>
    <property type="match status" value="1"/>
</dbReference>
<dbReference type="InterPro" id="IPR000073">
    <property type="entry name" value="AB_hydrolase_1"/>
</dbReference>
<reference evidence="5" key="1">
    <citation type="journal article" date="2019" name="Int. J. Syst. Evol. Microbiol.">
        <title>The Global Catalogue of Microorganisms (GCM) 10K type strain sequencing project: providing services to taxonomists for standard genome sequencing and annotation.</title>
        <authorList>
            <consortium name="The Broad Institute Genomics Platform"/>
            <consortium name="The Broad Institute Genome Sequencing Center for Infectious Disease"/>
            <person name="Wu L."/>
            <person name="Ma J."/>
        </authorList>
    </citation>
    <scope>NUCLEOTIDE SEQUENCE [LARGE SCALE GENOMIC DNA]</scope>
    <source>
        <strain evidence="5">CGMCC 1.15439</strain>
    </source>
</reference>
<dbReference type="PRINTS" id="PR00111">
    <property type="entry name" value="ABHYDROLASE"/>
</dbReference>
<keyword evidence="2 4" id="KW-0378">Hydrolase</keyword>
<gene>
    <name evidence="4" type="ORF">GCM10010981_13800</name>
</gene>
<proteinExistence type="inferred from homology"/>
<evidence type="ECO:0000259" key="3">
    <source>
        <dbReference type="Pfam" id="PF00561"/>
    </source>
</evidence>
<organism evidence="4 5">
    <name type="scientific">Dyella nitratireducens</name>
    <dbReference type="NCBI Taxonomy" id="1849580"/>
    <lineage>
        <taxon>Bacteria</taxon>
        <taxon>Pseudomonadati</taxon>
        <taxon>Pseudomonadota</taxon>
        <taxon>Gammaproteobacteria</taxon>
        <taxon>Lysobacterales</taxon>
        <taxon>Rhodanobacteraceae</taxon>
        <taxon>Dyella</taxon>
    </lineage>
</organism>
<name>A0ABQ1FRM7_9GAMM</name>
<comment type="similarity">
    <text evidence="1">Belongs to the AB hydrolase superfamily.</text>
</comment>